<accession>A0A7W9T5J7</accession>
<proteinExistence type="predicted"/>
<dbReference type="EMBL" id="JACHGG010000010">
    <property type="protein sequence ID" value="MBB6061244.1"/>
    <property type="molecule type" value="Genomic_DNA"/>
</dbReference>
<dbReference type="RefSeq" id="WP_183405468.1">
    <property type="nucleotide sequence ID" value="NZ_JACHGG010000010.1"/>
</dbReference>
<evidence type="ECO:0000313" key="1">
    <source>
        <dbReference type="EMBL" id="MBB6061244.1"/>
    </source>
</evidence>
<dbReference type="AlphaFoldDB" id="A0A7W9T5J7"/>
<name>A0A7W9T5J7_9BACT</name>
<reference evidence="1 2" key="1">
    <citation type="submission" date="2020-08" db="EMBL/GenBank/DDBJ databases">
        <title>Genomic Encyclopedia of Type Strains, Phase IV (KMG-IV): sequencing the most valuable type-strain genomes for metagenomic binning, comparative biology and taxonomic classification.</title>
        <authorList>
            <person name="Goeker M."/>
        </authorList>
    </citation>
    <scope>NUCLEOTIDE SEQUENCE [LARGE SCALE GENOMIC DNA]</scope>
    <source>
        <strain evidence="1 2">DSM 26718</strain>
    </source>
</reference>
<gene>
    <name evidence="1" type="ORF">HNQ93_004123</name>
</gene>
<protein>
    <submittedName>
        <fullName evidence="1">Uncharacterized protein</fullName>
    </submittedName>
</protein>
<keyword evidence="2" id="KW-1185">Reference proteome</keyword>
<organism evidence="1 2">
    <name type="scientific">Hymenobacter luteus</name>
    <dbReference type="NCBI Taxonomy" id="1411122"/>
    <lineage>
        <taxon>Bacteria</taxon>
        <taxon>Pseudomonadati</taxon>
        <taxon>Bacteroidota</taxon>
        <taxon>Cytophagia</taxon>
        <taxon>Cytophagales</taxon>
        <taxon>Hymenobacteraceae</taxon>
        <taxon>Hymenobacter</taxon>
    </lineage>
</organism>
<evidence type="ECO:0000313" key="2">
    <source>
        <dbReference type="Proteomes" id="UP000532746"/>
    </source>
</evidence>
<sequence>MSLFTDVADILAHLELCYQLFPWLRGVIGAKVVRMWTGTLRSQRSPDDFLGGNGEKLNLLNVSVMTGYSIRTGRDDALFAHYRRLLRKLEVYLRAFPELPADKRFLEKITNLEGLYFLATMSELSLAYALHQRGYRVSFETKFKLLTTLKKRDIDLSVQTARGNTFHVEVYMPNNLIEADSASELESDEYPLKVIDLKQDDESFELKIRNKLADKFGQDGHSGLNGRVFLAVNKVFMDVLHLKALLAPDTDDFRALLPLLPQGVDGLLVFEDSFESDSSLKIDCLLRKHLSASYGRPDTAKART</sequence>
<dbReference type="Proteomes" id="UP000532746">
    <property type="component" value="Unassembled WGS sequence"/>
</dbReference>
<comment type="caution">
    <text evidence="1">The sequence shown here is derived from an EMBL/GenBank/DDBJ whole genome shotgun (WGS) entry which is preliminary data.</text>
</comment>